<dbReference type="PROSITE" id="PS51892">
    <property type="entry name" value="SUBTILASE"/>
    <property type="match status" value="1"/>
</dbReference>
<feature type="active site" description="Charge relay system" evidence="5">
    <location>
        <position position="158"/>
    </location>
</feature>
<name>A0ABW3QBW9_9BACT</name>
<evidence type="ECO:0000256" key="2">
    <source>
        <dbReference type="ARBA" id="ARBA00022670"/>
    </source>
</evidence>
<dbReference type="InterPro" id="IPR036852">
    <property type="entry name" value="Peptidase_S8/S53_dom_sf"/>
</dbReference>
<dbReference type="Gene3D" id="2.60.40.10">
    <property type="entry name" value="Immunoglobulins"/>
    <property type="match status" value="2"/>
</dbReference>
<dbReference type="PANTHER" id="PTHR43399">
    <property type="entry name" value="SUBTILISIN-RELATED"/>
    <property type="match status" value="1"/>
</dbReference>
<dbReference type="Gene3D" id="2.60.120.380">
    <property type="match status" value="1"/>
</dbReference>
<keyword evidence="10" id="KW-1185">Reference proteome</keyword>
<feature type="active site" description="Charge relay system" evidence="5">
    <location>
        <position position="133"/>
    </location>
</feature>
<comment type="similarity">
    <text evidence="1 5">Belongs to the peptidase S8 family.</text>
</comment>
<protein>
    <submittedName>
        <fullName evidence="9">S8 family serine peptidase</fullName>
    </submittedName>
</protein>
<comment type="caution">
    <text evidence="9">The sequence shown here is derived from an EMBL/GenBank/DDBJ whole genome shotgun (WGS) entry which is preliminary data.</text>
</comment>
<dbReference type="RefSeq" id="WP_265988529.1">
    <property type="nucleotide sequence ID" value="NZ_CP110973.1"/>
</dbReference>
<evidence type="ECO:0000256" key="1">
    <source>
        <dbReference type="ARBA" id="ARBA00011073"/>
    </source>
</evidence>
<dbReference type="SUPFAM" id="SSF52743">
    <property type="entry name" value="Subtilisin-like"/>
    <property type="match status" value="1"/>
</dbReference>
<evidence type="ECO:0000256" key="3">
    <source>
        <dbReference type="ARBA" id="ARBA00022801"/>
    </source>
</evidence>
<dbReference type="InterPro" id="IPR051048">
    <property type="entry name" value="Peptidase_S8/S53_subtilisin"/>
</dbReference>
<evidence type="ECO:0000313" key="9">
    <source>
        <dbReference type="EMBL" id="MFD1145283.1"/>
    </source>
</evidence>
<dbReference type="PANTHER" id="PTHR43399:SF4">
    <property type="entry name" value="CELL WALL-ASSOCIATED PROTEASE"/>
    <property type="match status" value="1"/>
</dbReference>
<dbReference type="NCBIfam" id="TIGR04183">
    <property type="entry name" value="Por_Secre_tail"/>
    <property type="match status" value="1"/>
</dbReference>
<reference evidence="10" key="1">
    <citation type="journal article" date="2019" name="Int. J. Syst. Evol. Microbiol.">
        <title>The Global Catalogue of Microorganisms (GCM) 10K type strain sequencing project: providing services to taxonomists for standard genome sequencing and annotation.</title>
        <authorList>
            <consortium name="The Broad Institute Genomics Platform"/>
            <consortium name="The Broad Institute Genome Sequencing Center for Infectious Disease"/>
            <person name="Wu L."/>
            <person name="Ma J."/>
        </authorList>
    </citation>
    <scope>NUCLEOTIDE SEQUENCE [LARGE SCALE GENOMIC DNA]</scope>
    <source>
        <strain evidence="10">CCUG 55608</strain>
    </source>
</reference>
<evidence type="ECO:0000256" key="4">
    <source>
        <dbReference type="ARBA" id="ARBA00022825"/>
    </source>
</evidence>
<dbReference type="InterPro" id="IPR008979">
    <property type="entry name" value="Galactose-bd-like_sf"/>
</dbReference>
<dbReference type="Pfam" id="PF20009">
    <property type="entry name" value="GEVED"/>
    <property type="match status" value="1"/>
</dbReference>
<dbReference type="InterPro" id="IPR034058">
    <property type="entry name" value="TagA/B/C/D_pept_dom"/>
</dbReference>
<dbReference type="InterPro" id="IPR045474">
    <property type="entry name" value="GEVED"/>
</dbReference>
<feature type="compositionally biased region" description="Polar residues" evidence="6">
    <location>
        <begin position="271"/>
        <end position="293"/>
    </location>
</feature>
<organism evidence="9 10">
    <name type="scientific">Larkinella insperata</name>
    <dbReference type="NCBI Taxonomy" id="332158"/>
    <lineage>
        <taxon>Bacteria</taxon>
        <taxon>Pseudomonadati</taxon>
        <taxon>Bacteroidota</taxon>
        <taxon>Cytophagia</taxon>
        <taxon>Cytophagales</taxon>
        <taxon>Spirosomataceae</taxon>
        <taxon>Larkinella</taxon>
    </lineage>
</organism>
<evidence type="ECO:0000256" key="5">
    <source>
        <dbReference type="PROSITE-ProRule" id="PRU01240"/>
    </source>
</evidence>
<dbReference type="InterPro" id="IPR023828">
    <property type="entry name" value="Peptidase_S8_Ser-AS"/>
</dbReference>
<dbReference type="EMBL" id="JBHTLP010000024">
    <property type="protein sequence ID" value="MFD1145283.1"/>
    <property type="molecule type" value="Genomic_DNA"/>
</dbReference>
<dbReference type="InterPro" id="IPR000209">
    <property type="entry name" value="Peptidase_S8/S53_dom"/>
</dbReference>
<keyword evidence="4 5" id="KW-0720">Serine protease</keyword>
<proteinExistence type="inferred from homology"/>
<feature type="active site" description="Charge relay system" evidence="5">
    <location>
        <position position="375"/>
    </location>
</feature>
<dbReference type="Gene3D" id="3.40.50.200">
    <property type="entry name" value="Peptidase S8/S53 domain"/>
    <property type="match status" value="1"/>
</dbReference>
<sequence>MLKRLSLLFFALLLVGSSIGYAQRIPLYRPEQQKRLQSLSKSLKNSSDENYRLATRQARRLAWPLAFRHPQGGKVVLFGISETGEPLYLRSLSNVSAARTTHTTDLRAGGSLNLNLTGGSEAMNGRLGIWEVDGVRTTHRELTGRVTQQDNERTADDHATHVSGTLIASGVNPLAQGMAPGANLKAWNSTSDASEMSAAGTTILLSNHSYGSVAGWDYDESGNLTWYGDDNVSQTEDYKFGFYNSITSNYDRVAYNAPYYLPVFSAGNSRGTSGPTNGQSYRLANGRTSTLPRRSNGVYDNIPYTATGKNQLTVGAANLVPGGVEDGSQVQIASFSSTGPTDDGRIKPDLMGAGVNLFSSIATTDSAYATYSGTSMASPNVTGSLFLLQELYQQRNNGQFMRASTLKGLALHTANDAGNAGPDYTFGWGILDDRRAAQVILNDATNHLLAENSLQQGATFTRTVTASGNGPLVVTICWTDPEGTVSTATAANLNNRTPKLVNDLDVRVTDGQTTFQPWVLDPSNPSNAATTGDNIRDNVEQVYIPYAIPGKTYTITITHKGTLQNTMQDYALLVSGIGPKAYCASTASSDQDSRMTGVVFGALRNTTAAGCAAYNDFTNQHVDVSPGQTVPLDVTLGTCGGAYPKRVRAYLDWNADGDFDDANELLGISQVITGTDTYRTTVTVPGTVPIGSLTLLRLVAVETTEAATIIPCGTYGKGETQDYLVRFVRPVRDVAVTGLLSPADAFCQNTGQVEVTVRNLGTAVQTAVPVRVRITDAQGALVQESTSTATVQPFEETIVVFPGSLNLPAGQTYTFTLSTDLPDDQNTSNNQLTVARSTASGISANATAYTCGTDPTVNLRATNPDGTVFWYTTPTGGQPVAVGSSASLTSVTGQTLYAGLNDFSGTVGPATKSVFPGGGYNQFTPAVTVTTYVPLRLESARLYIGNSGRITFTVTRADGTTVSRVTIPVTATRTSPAAGIQSDDPNDPGAVYTLGLDIPQPGRYQINISYADGATIYRNNSGVTGYPFTIPGIVAITGNTADENSATYYYYFYDLHVTSTGCGSVSRTEVPVQNRAVLVQARVTPSDSAFVCAGSTLTLSAPTGVDLAYQWQRDGQVLTGATSSTLGVTTGGTFRVTVTEASGCQTTSSPTAVELRTPEQPTVDRNSLLLTSSLPGANQWYLNGNPVAGATGQTYYITRSGTYTVQNTQRGCVAEARALAVQLTAAEEEALGRSVVTLTPNPSPSQMTVVYQAPDETDRTIAVTVYSMLGQPMITRPLSRRNNRQHTYNFDCSVWAVGTYIIRVTDAGTTLTQRFMKK</sequence>
<keyword evidence="3 5" id="KW-0378">Hydrolase</keyword>
<feature type="region of interest" description="Disordered" evidence="6">
    <location>
        <begin position="271"/>
        <end position="297"/>
    </location>
</feature>
<keyword evidence="2 5" id="KW-0645">Protease</keyword>
<evidence type="ECO:0000256" key="6">
    <source>
        <dbReference type="SAM" id="MobiDB-lite"/>
    </source>
</evidence>
<dbReference type="Proteomes" id="UP001597116">
    <property type="component" value="Unassembled WGS sequence"/>
</dbReference>
<evidence type="ECO:0000313" key="10">
    <source>
        <dbReference type="Proteomes" id="UP001597116"/>
    </source>
</evidence>
<dbReference type="PROSITE" id="PS00138">
    <property type="entry name" value="SUBTILASE_SER"/>
    <property type="match status" value="1"/>
</dbReference>
<evidence type="ECO:0000259" key="7">
    <source>
        <dbReference type="Pfam" id="PF00082"/>
    </source>
</evidence>
<feature type="domain" description="GEVED" evidence="8">
    <location>
        <begin position="647"/>
        <end position="725"/>
    </location>
</feature>
<dbReference type="InterPro" id="IPR013783">
    <property type="entry name" value="Ig-like_fold"/>
</dbReference>
<feature type="domain" description="Peptidase S8/S53" evidence="7">
    <location>
        <begin position="140"/>
        <end position="429"/>
    </location>
</feature>
<accession>A0ABW3QBW9</accession>
<dbReference type="InterPro" id="IPR026444">
    <property type="entry name" value="Secre_tail"/>
</dbReference>
<dbReference type="Pfam" id="PF00082">
    <property type="entry name" value="Peptidase_S8"/>
    <property type="match status" value="1"/>
</dbReference>
<dbReference type="CDD" id="cd04842">
    <property type="entry name" value="Peptidases_S8_Kp43_protease"/>
    <property type="match status" value="1"/>
</dbReference>
<evidence type="ECO:0000259" key="8">
    <source>
        <dbReference type="Pfam" id="PF20009"/>
    </source>
</evidence>
<gene>
    <name evidence="9" type="ORF">ACFQ4C_29395</name>
</gene>
<dbReference type="SUPFAM" id="SSF49785">
    <property type="entry name" value="Galactose-binding domain-like"/>
    <property type="match status" value="1"/>
</dbReference>